<proteinExistence type="predicted"/>
<evidence type="ECO:0000313" key="3">
    <source>
        <dbReference type="Proteomes" id="UP001620626"/>
    </source>
</evidence>
<accession>A0ABD2KZE5</accession>
<gene>
    <name evidence="2" type="ORF">niasHT_014481</name>
</gene>
<sequence length="282" mass="32313">MKRKNSGLQDIRKFFNSSATSSAASFPQSNSESGSENNAESNITTDFGIELDGIFLSDCSDEDDGINESEALKRPYRLPKKYCRLPLTQRDIGLFIDKKSLDEAEKEIILNCWTPPKHYKCPMVVQNKQTRNFRLEWLTEFPLMAFSHVELGIFCKVCVAFSAGRLQRGKGAHEKLGRFVVEPFRNFKDTRECWQAHTKTAYHKECVIYAESFKQSTGNGTILENWNMALKKNSEEWRSCIRGIVRVLIFMARYELPFRGHDELPLISGSSENEGVFRGILK</sequence>
<dbReference type="EMBL" id="JBICBT010000591">
    <property type="protein sequence ID" value="KAL3108332.1"/>
    <property type="molecule type" value="Genomic_DNA"/>
</dbReference>
<reference evidence="2 3" key="1">
    <citation type="submission" date="2024-10" db="EMBL/GenBank/DDBJ databases">
        <authorList>
            <person name="Kim D."/>
        </authorList>
    </citation>
    <scope>NUCLEOTIDE SEQUENCE [LARGE SCALE GENOMIC DNA]</scope>
    <source>
        <strain evidence="2">BH-2024</strain>
    </source>
</reference>
<dbReference type="Proteomes" id="UP001620626">
    <property type="component" value="Unassembled WGS sequence"/>
</dbReference>
<protein>
    <submittedName>
        <fullName evidence="2">Uncharacterized protein</fullName>
    </submittedName>
</protein>
<name>A0ABD2KZE5_9BILA</name>
<evidence type="ECO:0000256" key="1">
    <source>
        <dbReference type="SAM" id="MobiDB-lite"/>
    </source>
</evidence>
<organism evidence="2 3">
    <name type="scientific">Heterodera trifolii</name>
    <dbReference type="NCBI Taxonomy" id="157864"/>
    <lineage>
        <taxon>Eukaryota</taxon>
        <taxon>Metazoa</taxon>
        <taxon>Ecdysozoa</taxon>
        <taxon>Nematoda</taxon>
        <taxon>Chromadorea</taxon>
        <taxon>Rhabditida</taxon>
        <taxon>Tylenchina</taxon>
        <taxon>Tylenchomorpha</taxon>
        <taxon>Tylenchoidea</taxon>
        <taxon>Heteroderidae</taxon>
        <taxon>Heteroderinae</taxon>
        <taxon>Heterodera</taxon>
    </lineage>
</organism>
<dbReference type="AlphaFoldDB" id="A0ABD2KZE5"/>
<evidence type="ECO:0000313" key="2">
    <source>
        <dbReference type="EMBL" id="KAL3108332.1"/>
    </source>
</evidence>
<keyword evidence="3" id="KW-1185">Reference proteome</keyword>
<comment type="caution">
    <text evidence="2">The sequence shown here is derived from an EMBL/GenBank/DDBJ whole genome shotgun (WGS) entry which is preliminary data.</text>
</comment>
<feature type="region of interest" description="Disordered" evidence="1">
    <location>
        <begin position="18"/>
        <end position="42"/>
    </location>
</feature>